<protein>
    <submittedName>
        <fullName evidence="1">Uncharacterized protein</fullName>
    </submittedName>
</protein>
<name>A0ABX8HTX9_9PSED</name>
<evidence type="ECO:0000313" key="2">
    <source>
        <dbReference type="Proteomes" id="UP000683401"/>
    </source>
</evidence>
<reference evidence="2" key="1">
    <citation type="submission" date="2021-06" db="EMBL/GenBank/DDBJ databases">
        <title>Identification of Pseudomonas cichorii causing bacterial leaf black spot of flue-cured tobacco, a new disease in China.</title>
        <authorList>
            <person name="Lu C.-H."/>
        </authorList>
    </citation>
    <scope>NUCLEOTIDE SEQUENCE [LARGE SCALE GENOMIC DNA]</scope>
    <source>
        <strain evidence="2">LJ2</strain>
    </source>
</reference>
<keyword evidence="2" id="KW-1185">Reference proteome</keyword>
<proteinExistence type="predicted"/>
<sequence>MSSEGIDVTGVTVEINTPDNPSEITEFKIPLSDGTVSESVTQPYIREANERAELSALLANKGFTLVLPGFEDGAFHEVLMTFSTPDNSGSIISTRLQLEQGKDSIDVVKQSEIRKAFKPGDKARIQVFLSITPDIWVAGKESIEYSIV</sequence>
<dbReference type="Proteomes" id="UP000683401">
    <property type="component" value="Chromosome"/>
</dbReference>
<organism evidence="1 2">
    <name type="scientific">Pseudomonas lijiangensis</name>
    <dbReference type="NCBI Taxonomy" id="2995658"/>
    <lineage>
        <taxon>Bacteria</taxon>
        <taxon>Pseudomonadati</taxon>
        <taxon>Pseudomonadota</taxon>
        <taxon>Gammaproteobacteria</taxon>
        <taxon>Pseudomonadales</taxon>
        <taxon>Pseudomonadaceae</taxon>
        <taxon>Pseudomonas</taxon>
    </lineage>
</organism>
<evidence type="ECO:0000313" key="1">
    <source>
        <dbReference type="EMBL" id="QWU84096.1"/>
    </source>
</evidence>
<dbReference type="EMBL" id="CP076668">
    <property type="protein sequence ID" value="QWU84096.1"/>
    <property type="molecule type" value="Genomic_DNA"/>
</dbReference>
<dbReference type="RefSeq" id="WP_216704975.1">
    <property type="nucleotide sequence ID" value="NZ_CP076668.1"/>
</dbReference>
<accession>A0ABX8HTX9</accession>
<gene>
    <name evidence="1" type="ORF">KQP88_04780</name>
</gene>